<reference evidence="1 2" key="1">
    <citation type="journal article" date="2020" name="Int. J. Syst. Evol. Microbiol.">
        <title>Description of Erysipelothrix piscisicarius sp. nov., an emergent fish pathogen, and assessment of virulence using a tiger barb (Puntigrus tetrazona) infection model.</title>
        <authorList>
            <person name="Pomaranski E.K."/>
            <person name="Griffin M.J."/>
            <person name="Camus A.C."/>
            <person name="Armwood A.R."/>
            <person name="Shelley J."/>
            <person name="Waldbieser G.C."/>
            <person name="LaFrentz B.R."/>
            <person name="Garcia J.C."/>
            <person name="Yanong R."/>
            <person name="Soto E."/>
        </authorList>
    </citation>
    <scope>NUCLEOTIDE SEQUENCE [LARGE SCALE GENOMIC DNA]</scope>
    <source>
        <strain evidence="1 2">15TAL0474</strain>
    </source>
</reference>
<gene>
    <name evidence="1" type="ORF">EEI45_00280</name>
</gene>
<sequence>MIQIFASDYDGTLFRNSTVSHDDLEAIRTFRALGNKFGIVTGRTIHSIQTEIEAYNIPVDFIVGINGGVVLTHDHQEIFISDLDQSVVDAMIDDFKAFEVSFYGVNDGYRLSRVVLDASAHSMVPNIPLTDLDVLKQERGVQALYVVTSSPRQALALTNHINQHYGALHVEASQNVCAVDIGAHGISKATGLQKIIDYYDYKGPIYTMGDSYNDVPMLKAFQGFVISTGEALVKEMGVAHYSSVGDALSTLFNKK</sequence>
<dbReference type="GO" id="GO:0005829">
    <property type="term" value="C:cytosol"/>
    <property type="evidence" value="ECO:0007669"/>
    <property type="project" value="TreeGrafter"/>
</dbReference>
<dbReference type="PANTHER" id="PTHR10000:SF8">
    <property type="entry name" value="HAD SUPERFAMILY HYDROLASE-LIKE, TYPE 3"/>
    <property type="match status" value="1"/>
</dbReference>
<dbReference type="GO" id="GO:0000287">
    <property type="term" value="F:magnesium ion binding"/>
    <property type="evidence" value="ECO:0007669"/>
    <property type="project" value="TreeGrafter"/>
</dbReference>
<dbReference type="Gene3D" id="3.30.1240.10">
    <property type="match status" value="1"/>
</dbReference>
<dbReference type="EMBL" id="CP034234">
    <property type="protein sequence ID" value="AZK43458.1"/>
    <property type="molecule type" value="Genomic_DNA"/>
</dbReference>
<dbReference type="InterPro" id="IPR036412">
    <property type="entry name" value="HAD-like_sf"/>
</dbReference>
<dbReference type="Pfam" id="PF08282">
    <property type="entry name" value="Hydrolase_3"/>
    <property type="match status" value="1"/>
</dbReference>
<dbReference type="GO" id="GO:0016791">
    <property type="term" value="F:phosphatase activity"/>
    <property type="evidence" value="ECO:0007669"/>
    <property type="project" value="TreeGrafter"/>
</dbReference>
<evidence type="ECO:0000313" key="1">
    <source>
        <dbReference type="EMBL" id="AZK43458.1"/>
    </source>
</evidence>
<organism evidence="1 2">
    <name type="scientific">Erysipelothrix piscisicarius</name>
    <dbReference type="NCBI Taxonomy" id="2485784"/>
    <lineage>
        <taxon>Bacteria</taxon>
        <taxon>Bacillati</taxon>
        <taxon>Bacillota</taxon>
        <taxon>Erysipelotrichia</taxon>
        <taxon>Erysipelotrichales</taxon>
        <taxon>Erysipelotrichaceae</taxon>
        <taxon>Erysipelothrix</taxon>
    </lineage>
</organism>
<dbReference type="RefSeq" id="WP_125163683.1">
    <property type="nucleotide sequence ID" value="NZ_CP034234.1"/>
</dbReference>
<dbReference type="Proteomes" id="UP000278804">
    <property type="component" value="Chromosome"/>
</dbReference>
<name>A0A3S5HJW5_9FIRM</name>
<dbReference type="SUPFAM" id="SSF56784">
    <property type="entry name" value="HAD-like"/>
    <property type="match status" value="1"/>
</dbReference>
<evidence type="ECO:0000313" key="2">
    <source>
        <dbReference type="Proteomes" id="UP000278804"/>
    </source>
</evidence>
<accession>A0A3S5HJW5</accession>
<dbReference type="Gene3D" id="3.40.50.1000">
    <property type="entry name" value="HAD superfamily/HAD-like"/>
    <property type="match status" value="1"/>
</dbReference>
<protein>
    <submittedName>
        <fullName evidence="1">HAD family phosphatase</fullName>
    </submittedName>
</protein>
<dbReference type="PANTHER" id="PTHR10000">
    <property type="entry name" value="PHOSPHOSERINE PHOSPHATASE"/>
    <property type="match status" value="1"/>
</dbReference>
<proteinExistence type="predicted"/>
<dbReference type="KEGG" id="eri:EEI45_00280"/>
<dbReference type="InterPro" id="IPR023214">
    <property type="entry name" value="HAD_sf"/>
</dbReference>
<dbReference type="InterPro" id="IPR006379">
    <property type="entry name" value="HAD-SF_hydro_IIB"/>
</dbReference>
<dbReference type="AlphaFoldDB" id="A0A3S5HJW5"/>
<dbReference type="NCBIfam" id="TIGR01484">
    <property type="entry name" value="HAD-SF-IIB"/>
    <property type="match status" value="1"/>
</dbReference>
<keyword evidence="2" id="KW-1185">Reference proteome</keyword>